<reference evidence="2 3" key="1">
    <citation type="journal article" date="2011" name="J. Bacteriol.">
        <title>Genome sequence of Halorhabdus tiamatea, the first archaeon isolated from a deep-sea anoxic brine lake.</title>
        <authorList>
            <person name="Antunes A."/>
            <person name="Alam I."/>
            <person name="Bajic V.B."/>
            <person name="Stingl U."/>
        </authorList>
    </citation>
    <scope>NUCLEOTIDE SEQUENCE [LARGE SCALE GENOMIC DNA]</scope>
    <source>
        <strain evidence="2 3">SARL4B</strain>
    </source>
</reference>
<accession>U2FAY1</accession>
<feature type="transmembrane region" description="Helical" evidence="1">
    <location>
        <begin position="20"/>
        <end position="38"/>
    </location>
</feature>
<dbReference type="eggNOG" id="arCOG14926">
    <property type="taxonomic scope" value="Archaea"/>
</dbReference>
<organism evidence="2 3">
    <name type="scientific">Halorhabdus tiamatea SARL4B</name>
    <dbReference type="NCBI Taxonomy" id="1033806"/>
    <lineage>
        <taxon>Archaea</taxon>
        <taxon>Methanobacteriati</taxon>
        <taxon>Methanobacteriota</taxon>
        <taxon>Stenosarchaea group</taxon>
        <taxon>Halobacteria</taxon>
        <taxon>Halobacteriales</taxon>
        <taxon>Haloarculaceae</taxon>
        <taxon>Halorhabdus</taxon>
    </lineage>
</organism>
<evidence type="ECO:0000256" key="1">
    <source>
        <dbReference type="SAM" id="Phobius"/>
    </source>
</evidence>
<dbReference type="AlphaFoldDB" id="U2FAY1"/>
<dbReference type="RefSeq" id="WP_008524721.1">
    <property type="nucleotide sequence ID" value="NC_021921.1"/>
</dbReference>
<name>U2FAY1_9EURY</name>
<dbReference type="GeneID" id="23798300"/>
<feature type="transmembrane region" description="Helical" evidence="1">
    <location>
        <begin position="50"/>
        <end position="68"/>
    </location>
</feature>
<dbReference type="EMBL" id="AFNT02000030">
    <property type="protein sequence ID" value="ERJ05579.1"/>
    <property type="molecule type" value="Genomic_DNA"/>
</dbReference>
<evidence type="ECO:0000313" key="3">
    <source>
        <dbReference type="Proteomes" id="UP000003861"/>
    </source>
</evidence>
<feature type="transmembrane region" description="Helical" evidence="1">
    <location>
        <begin position="98"/>
        <end position="115"/>
    </location>
</feature>
<proteinExistence type="predicted"/>
<keyword evidence="1" id="KW-1133">Transmembrane helix</keyword>
<protein>
    <submittedName>
        <fullName evidence="2">Uncharacterized protein</fullName>
    </submittedName>
</protein>
<keyword evidence="1" id="KW-0472">Membrane</keyword>
<evidence type="ECO:0000313" key="2">
    <source>
        <dbReference type="EMBL" id="ERJ05579.1"/>
    </source>
</evidence>
<dbReference type="OrthoDB" id="381827at2157"/>
<reference evidence="2 3" key="2">
    <citation type="journal article" date="2013" name="PLoS ONE">
        <title>INDIGO - INtegrated Data Warehouse of MIcrobial GenOmes with Examples from the Red Sea Extremophiles.</title>
        <authorList>
            <person name="Alam I."/>
            <person name="Antunes A."/>
            <person name="Kamau A.A."/>
            <person name="Ba Alawi W."/>
            <person name="Kalkatawi M."/>
            <person name="Stingl U."/>
            <person name="Bajic V.B."/>
        </authorList>
    </citation>
    <scope>NUCLEOTIDE SEQUENCE [LARGE SCALE GENOMIC DNA]</scope>
    <source>
        <strain evidence="2 3">SARL4B</strain>
    </source>
</reference>
<dbReference type="Proteomes" id="UP000003861">
    <property type="component" value="Unassembled WGS sequence"/>
</dbReference>
<sequence>MDIKRYVSSEQPTTVALRIAPDVLFFSGCLIGLLSIVPVSNVGGIETGRLGTGAFALGLAVVAGTGVANDRILRPVIAAALAIGLGAITVRWVTLVDAATVTQIMLVVYLVWVVIEQLTQVGIHMDEDPAVGDHPREEWSE</sequence>
<keyword evidence="1" id="KW-0812">Transmembrane</keyword>
<gene>
    <name evidence="2" type="ORF">HLRTI_002461</name>
</gene>
<feature type="transmembrane region" description="Helical" evidence="1">
    <location>
        <begin position="75"/>
        <end position="92"/>
    </location>
</feature>
<comment type="caution">
    <text evidence="2">The sequence shown here is derived from an EMBL/GenBank/DDBJ whole genome shotgun (WGS) entry which is preliminary data.</text>
</comment>